<dbReference type="Proteomes" id="UP000244060">
    <property type="component" value="Unassembled WGS sequence"/>
</dbReference>
<dbReference type="Gene3D" id="3.50.50.100">
    <property type="match status" value="1"/>
</dbReference>
<comment type="caution">
    <text evidence="10">The sequence shown here is derived from an EMBL/GenBank/DDBJ whole genome shotgun (WGS) entry which is preliminary data.</text>
</comment>
<evidence type="ECO:0000256" key="8">
    <source>
        <dbReference type="SAM" id="MobiDB-lite"/>
    </source>
</evidence>
<evidence type="ECO:0000313" key="11">
    <source>
        <dbReference type="Proteomes" id="UP000244060"/>
    </source>
</evidence>
<feature type="region of interest" description="Disordered" evidence="8">
    <location>
        <begin position="433"/>
        <end position="455"/>
    </location>
</feature>
<dbReference type="PANTHER" id="PTHR43706:SF47">
    <property type="entry name" value="EXTERNAL NADH-UBIQUINONE OXIDOREDUCTASE 1, MITOCHONDRIAL-RELATED"/>
    <property type="match status" value="1"/>
</dbReference>
<reference evidence="10 11" key="1">
    <citation type="submission" date="2018-04" db="EMBL/GenBank/DDBJ databases">
        <title>Genomic Encyclopedia of Type Strains, Phase III (KMG-III): the genomes of soil and plant-associated and newly described type strains.</title>
        <authorList>
            <person name="Whitman W."/>
        </authorList>
    </citation>
    <scope>NUCLEOTIDE SEQUENCE [LARGE SCALE GENOMIC DNA]</scope>
    <source>
        <strain evidence="10 11">KA25</strain>
    </source>
</reference>
<dbReference type="InterPro" id="IPR023753">
    <property type="entry name" value="FAD/NAD-binding_dom"/>
</dbReference>
<comment type="similarity">
    <text evidence="1">Belongs to the NADH dehydrogenase family.</text>
</comment>
<dbReference type="RefSeq" id="WP_108220611.1">
    <property type="nucleotide sequence ID" value="NZ_CP090022.1"/>
</dbReference>
<name>A0A2T5K9X3_9RHOB</name>
<keyword evidence="4" id="KW-0274">FAD</keyword>
<keyword evidence="5" id="KW-0560">Oxidoreductase</keyword>
<evidence type="ECO:0000256" key="6">
    <source>
        <dbReference type="ARBA" id="ARBA00023027"/>
    </source>
</evidence>
<comment type="catalytic activity">
    <reaction evidence="7">
        <text>a quinone + NADH + H(+) = a quinol + NAD(+)</text>
        <dbReference type="Rhea" id="RHEA:46160"/>
        <dbReference type="ChEBI" id="CHEBI:15378"/>
        <dbReference type="ChEBI" id="CHEBI:24646"/>
        <dbReference type="ChEBI" id="CHEBI:57540"/>
        <dbReference type="ChEBI" id="CHEBI:57945"/>
        <dbReference type="ChEBI" id="CHEBI:132124"/>
        <dbReference type="EC" id="1.6.5.9"/>
    </reaction>
</comment>
<dbReference type="Pfam" id="PF07992">
    <property type="entry name" value="Pyr_redox_2"/>
    <property type="match status" value="1"/>
</dbReference>
<dbReference type="PANTHER" id="PTHR43706">
    <property type="entry name" value="NADH DEHYDROGENASE"/>
    <property type="match status" value="1"/>
</dbReference>
<evidence type="ECO:0000259" key="9">
    <source>
        <dbReference type="Pfam" id="PF07992"/>
    </source>
</evidence>
<protein>
    <recommendedName>
        <fullName evidence="2">NADH:ubiquinone reductase (non-electrogenic)</fullName>
        <ecNumber evidence="2">1.6.5.9</ecNumber>
    </recommendedName>
</protein>
<dbReference type="PRINTS" id="PR00411">
    <property type="entry name" value="PNDRDTASEI"/>
</dbReference>
<dbReference type="OrthoDB" id="9781621at2"/>
<dbReference type="InterPro" id="IPR036188">
    <property type="entry name" value="FAD/NAD-bd_sf"/>
</dbReference>
<feature type="domain" description="FAD/NAD(P)-binding" evidence="9">
    <location>
        <begin position="18"/>
        <end position="334"/>
    </location>
</feature>
<evidence type="ECO:0000256" key="1">
    <source>
        <dbReference type="ARBA" id="ARBA00005272"/>
    </source>
</evidence>
<evidence type="ECO:0000256" key="5">
    <source>
        <dbReference type="ARBA" id="ARBA00023002"/>
    </source>
</evidence>
<keyword evidence="11" id="KW-1185">Reference proteome</keyword>
<evidence type="ECO:0000256" key="7">
    <source>
        <dbReference type="ARBA" id="ARBA00047599"/>
    </source>
</evidence>
<gene>
    <name evidence="10" type="ORF">C8J28_10540</name>
</gene>
<dbReference type="GO" id="GO:0050136">
    <property type="term" value="F:NADH dehydrogenase (quinone) (non-electrogenic) activity"/>
    <property type="evidence" value="ECO:0007669"/>
    <property type="project" value="UniProtKB-EC"/>
</dbReference>
<dbReference type="InterPro" id="IPR045024">
    <property type="entry name" value="NDH-2"/>
</dbReference>
<keyword evidence="3" id="KW-0285">Flavoprotein</keyword>
<evidence type="ECO:0000313" key="10">
    <source>
        <dbReference type="EMBL" id="PTR19199.1"/>
    </source>
</evidence>
<dbReference type="SUPFAM" id="SSF51905">
    <property type="entry name" value="FAD/NAD(P)-binding domain"/>
    <property type="match status" value="1"/>
</dbReference>
<proteinExistence type="inferred from homology"/>
<dbReference type="EMBL" id="QAOT01000005">
    <property type="protein sequence ID" value="PTR19199.1"/>
    <property type="molecule type" value="Genomic_DNA"/>
</dbReference>
<evidence type="ECO:0000256" key="3">
    <source>
        <dbReference type="ARBA" id="ARBA00022630"/>
    </source>
</evidence>
<evidence type="ECO:0000256" key="2">
    <source>
        <dbReference type="ARBA" id="ARBA00012637"/>
    </source>
</evidence>
<dbReference type="PRINTS" id="PR00368">
    <property type="entry name" value="FADPNR"/>
</dbReference>
<keyword evidence="6" id="KW-0520">NAD</keyword>
<organism evidence="10 11">
    <name type="scientific">Cereibacter azotoformans</name>
    <dbReference type="NCBI Taxonomy" id="43057"/>
    <lineage>
        <taxon>Bacteria</taxon>
        <taxon>Pseudomonadati</taxon>
        <taxon>Pseudomonadota</taxon>
        <taxon>Alphaproteobacteria</taxon>
        <taxon>Rhodobacterales</taxon>
        <taxon>Paracoccaceae</taxon>
        <taxon>Cereibacter</taxon>
    </lineage>
</organism>
<accession>A0A2T5K9X3</accession>
<dbReference type="AlphaFoldDB" id="A0A2T5K9X3"/>
<dbReference type="EC" id="1.6.5.9" evidence="2"/>
<evidence type="ECO:0000256" key="4">
    <source>
        <dbReference type="ARBA" id="ARBA00022827"/>
    </source>
</evidence>
<sequence>MSTGAGIGTAAGGQTGQRVVILGAGFAGLQAAKALGRRGIPVTVIDRQNHHLFQPLLYQVATAALSAPDIAEPIRSILRRYPSVEVLLGDVVRIDTGRRQVHCAHGAVVAYDWLILATGAVTGYFGHDDWSRVAPGLKTIEDARRIRTRVLMSFEHAERCTDPEERARLMTIAVIGGGPTGVELSGALAELARFTLVRDFRHIRPDAARVLLVEAGPRLLGPFQEASADYAQQRLERLGVRVMTGRGVEAITAESLTLEGETLPVGLVIWAAGVTASPLARQLGEVERGGRIAVNERLEVVGQSRVLAMGDVALCPGEDGRPLPGLAQVAKQQGQHLGRSLGAHLASGAPLEPFTYRSRGNTSIVGRHAAVYETDRHRLSGWPAWALWAVVHVYLLVGFQNRIVVSFQWLWRYLTYHRGSRLISMSEIGPEEAATLGEPTAAEETPGVRGAGSRP</sequence>